<name>A0AAC8VGY2_PISSA</name>
<keyword evidence="2" id="KW-0238">DNA-binding</keyword>
<dbReference type="GO" id="GO:0003677">
    <property type="term" value="F:DNA binding"/>
    <property type="evidence" value="ECO:0007669"/>
    <property type="project" value="UniProtKB-KW"/>
</dbReference>
<dbReference type="InterPro" id="IPR021104">
    <property type="entry name" value="KfrA_DNA-bd_N"/>
</dbReference>
<feature type="domain" description="KfrA N-terminal DNA-binding" evidence="1">
    <location>
        <begin position="7"/>
        <end position="36"/>
    </location>
</feature>
<gene>
    <name evidence="2" type="ORF">KU39_1030</name>
</gene>
<protein>
    <submittedName>
        <fullName evidence="2">DNA-binding protein</fullName>
    </submittedName>
</protein>
<dbReference type="Proteomes" id="UP000029558">
    <property type="component" value="Chromosome"/>
</dbReference>
<proteinExistence type="predicted"/>
<evidence type="ECO:0000313" key="3">
    <source>
        <dbReference type="Proteomes" id="UP000029558"/>
    </source>
</evidence>
<reference evidence="2 3" key="1">
    <citation type="journal article" date="2014" name="Genome Announc.">
        <title>Comparative Genome Analysis of Two Isolates of the Fish Pathogen Piscirickettsia salmonis from Different Hosts Reveals Major Differences in Virulence-Associated Secretion Systems.</title>
        <authorList>
            <person name="Bohle H."/>
            <person name="Henriquez P."/>
            <person name="Grothusen H."/>
            <person name="Navas E."/>
            <person name="Sandoval A."/>
            <person name="Bustamante F."/>
            <person name="Bustos P."/>
            <person name="Mancilla M."/>
        </authorList>
    </citation>
    <scope>NUCLEOTIDE SEQUENCE [LARGE SCALE GENOMIC DNA]</scope>
    <source>
        <strain evidence="3">B1-32597</strain>
    </source>
</reference>
<dbReference type="Pfam" id="PF11740">
    <property type="entry name" value="KfrA_N"/>
    <property type="match status" value="1"/>
</dbReference>
<dbReference type="RefSeq" id="WP_231117393.1">
    <property type="nucleotide sequence ID" value="NZ_CP012508.1"/>
</dbReference>
<dbReference type="AlphaFoldDB" id="A0AAC8VGY2"/>
<sequence>MPRPGLTYDEITEAANRVLAAGEKPTINRVREALGGEEAAQRLVVI</sequence>
<evidence type="ECO:0000259" key="1">
    <source>
        <dbReference type="Pfam" id="PF11740"/>
    </source>
</evidence>
<organism evidence="2 3">
    <name type="scientific">Piscirickettsia salmonis</name>
    <dbReference type="NCBI Taxonomy" id="1238"/>
    <lineage>
        <taxon>Bacteria</taxon>
        <taxon>Pseudomonadati</taxon>
        <taxon>Pseudomonadota</taxon>
        <taxon>Gammaproteobacteria</taxon>
        <taxon>Thiotrichales</taxon>
        <taxon>Piscirickettsiaceae</taxon>
        <taxon>Piscirickettsia</taxon>
    </lineage>
</organism>
<dbReference type="EMBL" id="CP012508">
    <property type="protein sequence ID" value="ALB22213.1"/>
    <property type="molecule type" value="Genomic_DNA"/>
</dbReference>
<evidence type="ECO:0000313" key="2">
    <source>
        <dbReference type="EMBL" id="ALB22213.1"/>
    </source>
</evidence>
<accession>A0AAC8VGY2</accession>